<reference evidence="2 3" key="1">
    <citation type="journal article" date="2014" name="J. Biotechnol.">
        <title>Complete genome sequence of the actinobacterium Amycolatopsis japonica MG417-CF17(T) (=DSM 44213T) producing (S,S)-N,N'-ethylenediaminedisuccinic acid.</title>
        <authorList>
            <person name="Stegmann E."/>
            <person name="Albersmeier A."/>
            <person name="Spohn M."/>
            <person name="Gert H."/>
            <person name="Weber T."/>
            <person name="Wohlleben W."/>
            <person name="Kalinowski J."/>
            <person name="Ruckert C."/>
        </authorList>
    </citation>
    <scope>NUCLEOTIDE SEQUENCE [LARGE SCALE GENOMIC DNA]</scope>
    <source>
        <strain evidence="3">MG417-CF17 (DSM 44213)</strain>
    </source>
</reference>
<organism evidence="2 3">
    <name type="scientific">Amycolatopsis japonica</name>
    <dbReference type="NCBI Taxonomy" id="208439"/>
    <lineage>
        <taxon>Bacteria</taxon>
        <taxon>Bacillati</taxon>
        <taxon>Actinomycetota</taxon>
        <taxon>Actinomycetes</taxon>
        <taxon>Pseudonocardiales</taxon>
        <taxon>Pseudonocardiaceae</taxon>
        <taxon>Amycolatopsis</taxon>
        <taxon>Amycolatopsis japonica group</taxon>
    </lineage>
</organism>
<accession>A0A075UYZ8</accession>
<dbReference type="Proteomes" id="UP000028492">
    <property type="component" value="Chromosome"/>
</dbReference>
<dbReference type="SUPFAM" id="SSF46785">
    <property type="entry name" value="Winged helix' DNA-binding domain"/>
    <property type="match status" value="1"/>
</dbReference>
<protein>
    <recommendedName>
        <fullName evidence="1">HTH marR-type domain-containing protein</fullName>
    </recommendedName>
</protein>
<dbReference type="AlphaFoldDB" id="A0A075UYZ8"/>
<dbReference type="InterPro" id="IPR036388">
    <property type="entry name" value="WH-like_DNA-bd_sf"/>
</dbReference>
<dbReference type="PANTHER" id="PTHR33164:SF99">
    <property type="entry name" value="MARR FAMILY REGULATORY PROTEIN"/>
    <property type="match status" value="1"/>
</dbReference>
<evidence type="ECO:0000259" key="1">
    <source>
        <dbReference type="PROSITE" id="PS50995"/>
    </source>
</evidence>
<name>A0A075UYZ8_9PSEU</name>
<gene>
    <name evidence="2" type="ORF">AJAP_12670</name>
</gene>
<dbReference type="Pfam" id="PF12802">
    <property type="entry name" value="MarR_2"/>
    <property type="match status" value="1"/>
</dbReference>
<dbReference type="PANTHER" id="PTHR33164">
    <property type="entry name" value="TRANSCRIPTIONAL REGULATOR, MARR FAMILY"/>
    <property type="match status" value="1"/>
</dbReference>
<evidence type="ECO:0000313" key="2">
    <source>
        <dbReference type="EMBL" id="AIG75415.1"/>
    </source>
</evidence>
<dbReference type="InterPro" id="IPR000835">
    <property type="entry name" value="HTH_MarR-typ"/>
</dbReference>
<dbReference type="GO" id="GO:0006950">
    <property type="term" value="P:response to stress"/>
    <property type="evidence" value="ECO:0007669"/>
    <property type="project" value="TreeGrafter"/>
</dbReference>
<dbReference type="eggNOG" id="COG1846">
    <property type="taxonomic scope" value="Bacteria"/>
</dbReference>
<dbReference type="InterPro" id="IPR039422">
    <property type="entry name" value="MarR/SlyA-like"/>
</dbReference>
<evidence type="ECO:0000313" key="3">
    <source>
        <dbReference type="Proteomes" id="UP000028492"/>
    </source>
</evidence>
<proteinExistence type="predicted"/>
<dbReference type="PROSITE" id="PS50995">
    <property type="entry name" value="HTH_MARR_2"/>
    <property type="match status" value="1"/>
</dbReference>
<dbReference type="EMBL" id="CP008953">
    <property type="protein sequence ID" value="AIG75415.1"/>
    <property type="molecule type" value="Genomic_DNA"/>
</dbReference>
<dbReference type="KEGG" id="aja:AJAP_12670"/>
<sequence length="152" mass="17369">MGAVTDWLDPEQQRDWRAFIEGSVRFVDLLDRRLREEHGLSLAEFELLVRLSEATGRSMRMADLAKSAYYSRSRLSHRINGLETRGLVQRESTADDGRGVRARLTDQGYETLRRAAPDNLRTVREHFVDVIAPDDLRAVGRAMRAVSGRLDQ</sequence>
<dbReference type="STRING" id="208439.AJAP_12670"/>
<dbReference type="SMART" id="SM00347">
    <property type="entry name" value="HTH_MARR"/>
    <property type="match status" value="1"/>
</dbReference>
<keyword evidence="3" id="KW-1185">Reference proteome</keyword>
<dbReference type="HOGENOM" id="CLU_083287_2_2_11"/>
<dbReference type="Gene3D" id="1.10.10.10">
    <property type="entry name" value="Winged helix-like DNA-binding domain superfamily/Winged helix DNA-binding domain"/>
    <property type="match status" value="1"/>
</dbReference>
<dbReference type="GO" id="GO:0003700">
    <property type="term" value="F:DNA-binding transcription factor activity"/>
    <property type="evidence" value="ECO:0007669"/>
    <property type="project" value="InterPro"/>
</dbReference>
<dbReference type="InterPro" id="IPR036390">
    <property type="entry name" value="WH_DNA-bd_sf"/>
</dbReference>
<feature type="domain" description="HTH marR-type" evidence="1">
    <location>
        <begin position="1"/>
        <end position="148"/>
    </location>
</feature>